<evidence type="ECO:0000313" key="2">
    <source>
        <dbReference type="EMBL" id="MEF3367545.1"/>
    </source>
</evidence>
<comment type="caution">
    <text evidence="2">The sequence shown here is derived from an EMBL/GenBank/DDBJ whole genome shotgun (WGS) entry which is preliminary data.</text>
</comment>
<gene>
    <name evidence="2" type="ORF">V3H18_13475</name>
</gene>
<evidence type="ECO:0000256" key="1">
    <source>
        <dbReference type="SAM" id="MobiDB-lite"/>
    </source>
</evidence>
<evidence type="ECO:0000313" key="3">
    <source>
        <dbReference type="Proteomes" id="UP001350748"/>
    </source>
</evidence>
<dbReference type="Proteomes" id="UP001350748">
    <property type="component" value="Unassembled WGS sequence"/>
</dbReference>
<organism evidence="2 3">
    <name type="scientific">Methylocystis borbori</name>
    <dbReference type="NCBI Taxonomy" id="3118750"/>
    <lineage>
        <taxon>Bacteria</taxon>
        <taxon>Pseudomonadati</taxon>
        <taxon>Pseudomonadota</taxon>
        <taxon>Alphaproteobacteria</taxon>
        <taxon>Hyphomicrobiales</taxon>
        <taxon>Methylocystaceae</taxon>
        <taxon>Methylocystis</taxon>
    </lineage>
</organism>
<protein>
    <recommendedName>
        <fullName evidence="4">DUF2946 domain-containing protein</fullName>
    </recommendedName>
</protein>
<evidence type="ECO:0008006" key="4">
    <source>
        <dbReference type="Google" id="ProtNLM"/>
    </source>
</evidence>
<dbReference type="EMBL" id="JAZHYN010000046">
    <property type="protein sequence ID" value="MEF3367545.1"/>
    <property type="molecule type" value="Genomic_DNA"/>
</dbReference>
<feature type="region of interest" description="Disordered" evidence="1">
    <location>
        <begin position="104"/>
        <end position="134"/>
    </location>
</feature>
<keyword evidence="3" id="KW-1185">Reference proteome</keyword>
<sequence>MSQLRAMCREHRAAISVAAICALIFGLLVTGAARPAHALQNDFGKTAIACDHAAHHAGAATDQEPARNGSLRHKCPDCCLAAHAGTAVLPTRFVAMTRPGAAPPATVRYPSGAARQPDGLAASPANGARAPPAI</sequence>
<accession>A0ABU7XJI7</accession>
<reference evidence="2 3" key="1">
    <citation type="submission" date="2024-02" db="EMBL/GenBank/DDBJ databases">
        <authorList>
            <person name="Grouzdev D."/>
        </authorList>
    </citation>
    <scope>NUCLEOTIDE SEQUENCE [LARGE SCALE GENOMIC DNA]</scope>
    <source>
        <strain evidence="2 3">9N</strain>
    </source>
</reference>
<proteinExistence type="predicted"/>
<name>A0ABU7XJI7_9HYPH</name>
<dbReference type="RefSeq" id="WP_332082590.1">
    <property type="nucleotide sequence ID" value="NZ_JAZHYN010000046.1"/>
</dbReference>